<feature type="region of interest" description="Disordered" evidence="4">
    <location>
        <begin position="1106"/>
        <end position="1128"/>
    </location>
</feature>
<dbReference type="Gene3D" id="2.130.10.30">
    <property type="entry name" value="Regulator of chromosome condensation 1/beta-lactamase-inhibitor protein II"/>
    <property type="match status" value="2"/>
</dbReference>
<feature type="region of interest" description="Disordered" evidence="4">
    <location>
        <begin position="930"/>
        <end position="967"/>
    </location>
</feature>
<feature type="region of interest" description="Disordered" evidence="4">
    <location>
        <begin position="1048"/>
        <end position="1068"/>
    </location>
</feature>
<feature type="region of interest" description="Disordered" evidence="4">
    <location>
        <begin position="805"/>
        <end position="839"/>
    </location>
</feature>
<feature type="repeat" description="RCC1" evidence="3">
    <location>
        <begin position="307"/>
        <end position="360"/>
    </location>
</feature>
<dbReference type="InterPro" id="IPR051625">
    <property type="entry name" value="Signaling_Regulatory_Domain"/>
</dbReference>
<dbReference type="PRINTS" id="PR00633">
    <property type="entry name" value="RCCNDNSATION"/>
</dbReference>
<feature type="repeat" description="ANK" evidence="2">
    <location>
        <begin position="87"/>
        <end position="119"/>
    </location>
</feature>
<evidence type="ECO:0000256" key="2">
    <source>
        <dbReference type="PROSITE-ProRule" id="PRU00023"/>
    </source>
</evidence>
<dbReference type="AlphaFoldDB" id="A0A8T2SLF1"/>
<dbReference type="EMBL" id="CM035424">
    <property type="protein sequence ID" value="KAH7351534.1"/>
    <property type="molecule type" value="Genomic_DNA"/>
</dbReference>
<dbReference type="PROSITE" id="PS50088">
    <property type="entry name" value="ANK_REPEAT"/>
    <property type="match status" value="2"/>
</dbReference>
<keyword evidence="1" id="KW-0677">Repeat</keyword>
<dbReference type="SUPFAM" id="SSF50985">
    <property type="entry name" value="RCC1/BLIP-II"/>
    <property type="match status" value="2"/>
</dbReference>
<gene>
    <name evidence="6" type="ORF">KP509_19G001900</name>
</gene>
<keyword evidence="2" id="KW-0040">ANK repeat</keyword>
<dbReference type="Pfam" id="PF25390">
    <property type="entry name" value="WD40_RLD"/>
    <property type="match status" value="1"/>
</dbReference>
<dbReference type="EMBL" id="CM035424">
    <property type="protein sequence ID" value="KAH7351538.1"/>
    <property type="molecule type" value="Genomic_DNA"/>
</dbReference>
<accession>A0A8T2SLF1</accession>
<reference evidence="6" key="1">
    <citation type="submission" date="2021-08" db="EMBL/GenBank/DDBJ databases">
        <title>WGS assembly of Ceratopteris richardii.</title>
        <authorList>
            <person name="Marchant D.B."/>
            <person name="Chen G."/>
            <person name="Jenkins J."/>
            <person name="Shu S."/>
            <person name="Leebens-Mack J."/>
            <person name="Grimwood J."/>
            <person name="Schmutz J."/>
            <person name="Soltis P."/>
            <person name="Soltis D."/>
            <person name="Chen Z.-H."/>
        </authorList>
    </citation>
    <scope>NUCLEOTIDE SEQUENCE</scope>
    <source>
        <strain evidence="6">Whitten #5841</strain>
        <tissue evidence="6">Leaf</tissue>
    </source>
</reference>
<dbReference type="InterPro" id="IPR002110">
    <property type="entry name" value="Ankyrin_rpt"/>
</dbReference>
<feature type="repeat" description="RCC1" evidence="3">
    <location>
        <begin position="256"/>
        <end position="306"/>
    </location>
</feature>
<dbReference type="InterPro" id="IPR000408">
    <property type="entry name" value="Reg_chr_condens"/>
</dbReference>
<comment type="caution">
    <text evidence="6">The sequence shown here is derived from an EMBL/GenBank/DDBJ whole genome shotgun (WGS) entry which is preliminary data.</text>
</comment>
<dbReference type="OMA" id="KNEGPAW"/>
<dbReference type="PROSITE" id="PS50297">
    <property type="entry name" value="ANK_REP_REGION"/>
    <property type="match status" value="2"/>
</dbReference>
<dbReference type="PANTHER" id="PTHR22872:SF2">
    <property type="entry name" value="INHIBITOR OF BRUTON TYROSINE KINASE"/>
    <property type="match status" value="1"/>
</dbReference>
<dbReference type="PANTHER" id="PTHR22872">
    <property type="entry name" value="BTK-BINDING PROTEIN-RELATED"/>
    <property type="match status" value="1"/>
</dbReference>
<dbReference type="EMBL" id="CM035424">
    <property type="protein sequence ID" value="KAH7351533.1"/>
    <property type="molecule type" value="Genomic_DNA"/>
</dbReference>
<evidence type="ECO:0000313" key="7">
    <source>
        <dbReference type="Proteomes" id="UP000825935"/>
    </source>
</evidence>
<dbReference type="InterPro" id="IPR058923">
    <property type="entry name" value="RCC1-like_dom"/>
</dbReference>
<evidence type="ECO:0000256" key="3">
    <source>
        <dbReference type="PROSITE-ProRule" id="PRU00235"/>
    </source>
</evidence>
<dbReference type="InterPro" id="IPR036770">
    <property type="entry name" value="Ankyrin_rpt-contain_sf"/>
</dbReference>
<feature type="repeat" description="RCC1" evidence="3">
    <location>
        <begin position="197"/>
        <end position="255"/>
    </location>
</feature>
<dbReference type="SMART" id="SM00248">
    <property type="entry name" value="ANK"/>
    <property type="match status" value="2"/>
</dbReference>
<evidence type="ECO:0000313" key="6">
    <source>
        <dbReference type="EMBL" id="KAH7351538.1"/>
    </source>
</evidence>
<evidence type="ECO:0000256" key="4">
    <source>
        <dbReference type="SAM" id="MobiDB-lite"/>
    </source>
</evidence>
<evidence type="ECO:0000259" key="5">
    <source>
        <dbReference type="Pfam" id="PF25390"/>
    </source>
</evidence>
<feature type="repeat" description="RCC1" evidence="3">
    <location>
        <begin position="361"/>
        <end position="416"/>
    </location>
</feature>
<feature type="repeat" description="ANK" evidence="2">
    <location>
        <begin position="53"/>
        <end position="85"/>
    </location>
</feature>
<dbReference type="SUPFAM" id="SSF48403">
    <property type="entry name" value="Ankyrin repeat"/>
    <property type="match status" value="1"/>
</dbReference>
<sequence>MESLPTSKGSSRKLGTPTRDLWSAVKNGILSDVEAALIALKKNNGNIDSRNRFGSTALHIAVWRNHVPIVKRLLAAGADVDIRDSESGWSSLHRALHFGHLAVAGVLIEAGANLLTEDSKGRTPIDLISGPVKQVMGDPNNAGGTEVFSWGNGANYQLGTGSTGIQKLPCRLDALQGLDITAISAAKFHSMAATADGKLYSWGFGRGGRLGFSDFDIHSGQVAVISPQLVSCGIINRKIKVVAAAKHHSLVVTEGGEVFTWGSNREGQLGYTSVDTQATPRRVTTLKVRVVAAALANKHSAVLTEAGEVFTWGCNREGQLGYGTSNSASNPVPRVVEYVKGKNFSAVSAAKYHTVVLGSEGEVFTWGYKLVMPRRVPITRNTRKAGHGVLKFHQAERLHIVAIAAGLTHTTAISKDGLIFYWFSADPNARAHQLMLLAGHQASAVAAGKYRTAVVTISGDIYAWDGESAKEETLPIPHRVHGIKHATLISVGENHSLAVTSVYMPKFQVGGSEELCTQAEKGLEDYEEDMDFEVVGITSSESKPECDLLRLPREPPTLKELCENVISQCVVEPKNALQLLEIADSLEASKLRKHCEDLALHNLDYILTMSPTAFANVTTALLADLEKALDSTSLQLWSYHRLPTPTALFPAVVDSEEDDCNSNFLSRMRSLSSSELNSVSVERESEGLFNQECGMNHAVLKQLRALKKKLQQIEALEVRQSKGHVLDHQQIAKLETKAAVRDAILALDPGTVLPSGSREAELQFTIDSNMVGIQEKEIANKQKHGSRRKCKTVGELAPVESHRKILEPQKKSRKGQATKAGTQNLEASIVGADADPLERGMPRLEKEVDEHKSPASICLNDNQTLTSTPFRNKVFSATLPEKWELCSEKKKCGIEIHGFDSDAARSSVSPSSHKKKHKKGGLSMFLSGALDHPEEAAPPPQKPLSLPKVESPAWGGAKKSNESSSLREIQCQQIAETISVPAESSSSARSDFMPTMNRRIVRGKSKGILDFEELSRSPDFGVARYSLDQFIRTSTPIAVMPVKSVKAAASGNPDSSPTPWAGTSPLASTSSFKDIQMEQVKGKQQQKYNIKQTVSSVSDQNTLLTNTSSAEKVDEQTPSRWFKPDTQSPSSIRCIQIEEQAIKEIRRMYKNVKVVRSGNL</sequence>
<dbReference type="Proteomes" id="UP000825935">
    <property type="component" value="Chromosome 19"/>
</dbReference>
<dbReference type="OrthoDB" id="1893551at2759"/>
<dbReference type="EMBL" id="CM035424">
    <property type="protein sequence ID" value="KAH7351536.1"/>
    <property type="molecule type" value="Genomic_DNA"/>
</dbReference>
<feature type="domain" description="RCC1-like" evidence="5">
    <location>
        <begin position="146"/>
        <end position="368"/>
    </location>
</feature>
<proteinExistence type="predicted"/>
<keyword evidence="7" id="KW-1185">Reference proteome</keyword>
<feature type="repeat" description="RCC1" evidence="3">
    <location>
        <begin position="145"/>
        <end position="196"/>
    </location>
</feature>
<dbReference type="Gene3D" id="1.25.40.20">
    <property type="entry name" value="Ankyrin repeat-containing domain"/>
    <property type="match status" value="1"/>
</dbReference>
<dbReference type="PROSITE" id="PS50012">
    <property type="entry name" value="RCC1_3"/>
    <property type="match status" value="5"/>
</dbReference>
<name>A0A8T2SLF1_CERRI</name>
<evidence type="ECO:0000256" key="1">
    <source>
        <dbReference type="ARBA" id="ARBA00022737"/>
    </source>
</evidence>
<dbReference type="Pfam" id="PF12796">
    <property type="entry name" value="Ank_2"/>
    <property type="match status" value="1"/>
</dbReference>
<dbReference type="EMBL" id="CM035424">
    <property type="protein sequence ID" value="KAH7351535.1"/>
    <property type="molecule type" value="Genomic_DNA"/>
</dbReference>
<dbReference type="InterPro" id="IPR009091">
    <property type="entry name" value="RCC1/BLIP-II"/>
</dbReference>
<organism evidence="6 7">
    <name type="scientific">Ceratopteris richardii</name>
    <name type="common">Triangle waterfern</name>
    <dbReference type="NCBI Taxonomy" id="49495"/>
    <lineage>
        <taxon>Eukaryota</taxon>
        <taxon>Viridiplantae</taxon>
        <taxon>Streptophyta</taxon>
        <taxon>Embryophyta</taxon>
        <taxon>Tracheophyta</taxon>
        <taxon>Polypodiopsida</taxon>
        <taxon>Polypodiidae</taxon>
        <taxon>Polypodiales</taxon>
        <taxon>Pteridineae</taxon>
        <taxon>Pteridaceae</taxon>
        <taxon>Parkerioideae</taxon>
        <taxon>Ceratopteris</taxon>
    </lineage>
</organism>
<protein>
    <recommendedName>
        <fullName evidence="5">RCC1-like domain-containing protein</fullName>
    </recommendedName>
</protein>